<feature type="transmembrane region" description="Helical" evidence="6">
    <location>
        <begin position="197"/>
        <end position="218"/>
    </location>
</feature>
<feature type="domain" description="Major facilitator superfamily (MFS) profile" evidence="7">
    <location>
        <begin position="94"/>
        <end position="518"/>
    </location>
</feature>
<dbReference type="Proteomes" id="UP000515135">
    <property type="component" value="Unplaced"/>
</dbReference>
<evidence type="ECO:0000256" key="5">
    <source>
        <dbReference type="SAM" id="MobiDB-lite"/>
    </source>
</evidence>
<feature type="transmembrane region" description="Helical" evidence="6">
    <location>
        <begin position="465"/>
        <end position="488"/>
    </location>
</feature>
<feature type="transmembrane region" description="Helical" evidence="6">
    <location>
        <begin position="494"/>
        <end position="513"/>
    </location>
</feature>
<feature type="transmembrane region" description="Helical" evidence="6">
    <location>
        <begin position="21"/>
        <end position="44"/>
    </location>
</feature>
<feature type="transmembrane region" description="Helical" evidence="6">
    <location>
        <begin position="259"/>
        <end position="277"/>
    </location>
</feature>
<dbReference type="PANTHER" id="PTHR24064">
    <property type="entry name" value="SOLUTE CARRIER FAMILY 22 MEMBER"/>
    <property type="match status" value="1"/>
</dbReference>
<evidence type="ECO:0000313" key="9">
    <source>
        <dbReference type="RefSeq" id="XP_019623697.1"/>
    </source>
</evidence>
<dbReference type="RefSeq" id="XP_019623697.1">
    <property type="nucleotide sequence ID" value="XM_019768138.1"/>
</dbReference>
<dbReference type="Pfam" id="PF00083">
    <property type="entry name" value="Sugar_tr"/>
    <property type="match status" value="1"/>
</dbReference>
<dbReference type="InterPro" id="IPR036259">
    <property type="entry name" value="MFS_trans_sf"/>
</dbReference>
<keyword evidence="4 6" id="KW-0472">Membrane</keyword>
<protein>
    <submittedName>
        <fullName evidence="9">Organic cation transporter protein-like</fullName>
    </submittedName>
</protein>
<reference evidence="9" key="1">
    <citation type="submission" date="2025-08" db="UniProtKB">
        <authorList>
            <consortium name="RefSeq"/>
        </authorList>
    </citation>
    <scope>IDENTIFICATION</scope>
    <source>
        <tissue evidence="9">Gonad</tissue>
    </source>
</reference>
<evidence type="ECO:0000256" key="6">
    <source>
        <dbReference type="SAM" id="Phobius"/>
    </source>
</evidence>
<dbReference type="GO" id="GO:0016020">
    <property type="term" value="C:membrane"/>
    <property type="evidence" value="ECO:0007669"/>
    <property type="project" value="UniProtKB-SubCell"/>
</dbReference>
<sequence length="574" mass="64119">MVHYDEILKHVGEFGTYQKRMCFFAFLPSLSVSMHMLAMAFLAATPEHRCRAPEAEALAARYNWTEPELLNRTIPWKQDDEGRWVRDSCKRYDLTTVGLNDSYGNRSDWNVTSCDAGWMYDLSQYKTSITIENDIVCEDKWLASMAQAIFMLGVLVGSITFGALSDRFGRKVIMFVANALLGITGIATMFAPNFTVFVILRFVVGAQCMGIYLTNFVLGAEIVGPSRRTLVGTYDYVFFTLGYMLLGGIAYLIRTWRHLQLALSLFSILWISLWWAVTESPRWLLAKGRTGEARAIVEKMAVTNGVDFPHSLWEKMLESKDKLVETPGNGRFYSARDLLRTPNLAKKSAVLFYNWAVLNMVYYGLSLNTSALGGDDYISFFFYGLVEFPALLMSIVVIEKWGRRAPHVMFMVVGGLACICTTFVPSDLFPLTMTLAMIGKFGISAGFNIIFIWTGEIYPTVIRNLGMGVSSMCARLGGIVSPFIALLIDTWKPLPYIVFGGLSVIGGVLCLMLPETLGTPLPQTLEEAENYGKVGSLLCPAVGLKDDPEDRKEADSHDVLLTHPDSQRSFETEL</sequence>
<proteinExistence type="predicted"/>
<evidence type="ECO:0000256" key="1">
    <source>
        <dbReference type="ARBA" id="ARBA00004141"/>
    </source>
</evidence>
<comment type="subcellular location">
    <subcellularLocation>
        <location evidence="1">Membrane</location>
        <topology evidence="1">Multi-pass membrane protein</topology>
    </subcellularLocation>
</comment>
<keyword evidence="3 6" id="KW-1133">Transmembrane helix</keyword>
<dbReference type="InterPro" id="IPR020846">
    <property type="entry name" value="MFS_dom"/>
</dbReference>
<dbReference type="GeneID" id="109469598"/>
<dbReference type="Gene3D" id="1.20.1250.20">
    <property type="entry name" value="MFS general substrate transporter like domains"/>
    <property type="match status" value="1"/>
</dbReference>
<evidence type="ECO:0000259" key="7">
    <source>
        <dbReference type="PROSITE" id="PS50850"/>
    </source>
</evidence>
<feature type="transmembrane region" description="Helical" evidence="6">
    <location>
        <begin position="348"/>
        <end position="365"/>
    </location>
</feature>
<dbReference type="SUPFAM" id="SSF103473">
    <property type="entry name" value="MFS general substrate transporter"/>
    <property type="match status" value="1"/>
</dbReference>
<evidence type="ECO:0000256" key="3">
    <source>
        <dbReference type="ARBA" id="ARBA00022989"/>
    </source>
</evidence>
<keyword evidence="8" id="KW-1185">Reference proteome</keyword>
<feature type="transmembrane region" description="Helical" evidence="6">
    <location>
        <begin position="141"/>
        <end position="165"/>
    </location>
</feature>
<feature type="transmembrane region" description="Helical" evidence="6">
    <location>
        <begin position="431"/>
        <end position="453"/>
    </location>
</feature>
<dbReference type="KEGG" id="bbel:109469598"/>
<dbReference type="InterPro" id="IPR005828">
    <property type="entry name" value="MFS_sugar_transport-like"/>
</dbReference>
<organism evidence="8 9">
    <name type="scientific">Branchiostoma belcheri</name>
    <name type="common">Amphioxus</name>
    <dbReference type="NCBI Taxonomy" id="7741"/>
    <lineage>
        <taxon>Eukaryota</taxon>
        <taxon>Metazoa</taxon>
        <taxon>Chordata</taxon>
        <taxon>Cephalochordata</taxon>
        <taxon>Leptocardii</taxon>
        <taxon>Amphioxiformes</taxon>
        <taxon>Branchiostomatidae</taxon>
        <taxon>Branchiostoma</taxon>
    </lineage>
</organism>
<dbReference type="AlphaFoldDB" id="A0A6P4YY12"/>
<evidence type="ECO:0000256" key="4">
    <source>
        <dbReference type="ARBA" id="ARBA00023136"/>
    </source>
</evidence>
<dbReference type="PROSITE" id="PS50850">
    <property type="entry name" value="MFS"/>
    <property type="match status" value="1"/>
</dbReference>
<gene>
    <name evidence="9" type="primary">LOC109469598</name>
</gene>
<feature type="transmembrane region" description="Helical" evidence="6">
    <location>
        <begin position="377"/>
        <end position="398"/>
    </location>
</feature>
<evidence type="ECO:0000313" key="8">
    <source>
        <dbReference type="Proteomes" id="UP000515135"/>
    </source>
</evidence>
<accession>A0A6P4YY12</accession>
<feature type="transmembrane region" description="Helical" evidence="6">
    <location>
        <begin position="230"/>
        <end position="253"/>
    </location>
</feature>
<feature type="transmembrane region" description="Helical" evidence="6">
    <location>
        <begin position="172"/>
        <end position="191"/>
    </location>
</feature>
<dbReference type="GO" id="GO:0022857">
    <property type="term" value="F:transmembrane transporter activity"/>
    <property type="evidence" value="ECO:0007669"/>
    <property type="project" value="InterPro"/>
</dbReference>
<keyword evidence="2 6" id="KW-0812">Transmembrane</keyword>
<dbReference type="OrthoDB" id="3936150at2759"/>
<name>A0A6P4YY12_BRABE</name>
<feature type="transmembrane region" description="Helical" evidence="6">
    <location>
        <begin position="405"/>
        <end position="425"/>
    </location>
</feature>
<evidence type="ECO:0000256" key="2">
    <source>
        <dbReference type="ARBA" id="ARBA00022692"/>
    </source>
</evidence>
<feature type="region of interest" description="Disordered" evidence="5">
    <location>
        <begin position="545"/>
        <end position="574"/>
    </location>
</feature>
<dbReference type="CDD" id="cd17317">
    <property type="entry name" value="MFS_SLC22"/>
    <property type="match status" value="1"/>
</dbReference>